<proteinExistence type="predicted"/>
<sequence>MSLDLEKLVRALEEIFGIHPVNREGFIGTIQRIWSTIDGFGVEEVAREKTYVFYSRSIDDRDNIVKVGPWSFDNQLLVLTKPEGVSKSGSLDFTREAFWMRIHKVPIMTDNVASFLGNIIRTRTEVDPSKLGGFKGKYLSDVFTHPSGARKVKGYRGGWRECRFPREPEFVGEGPKMDADLSPNHHNFPKFLVHVVLSVNGDVVTVVFGSEENSLSMVSSNGKEPSRKCKQVARPLIYPLLHLML</sequence>
<gene>
    <name evidence="1" type="ORF">Syun_023640</name>
</gene>
<evidence type="ECO:0008006" key="3">
    <source>
        <dbReference type="Google" id="ProtNLM"/>
    </source>
</evidence>
<accession>A0AAP0FA05</accession>
<protein>
    <recommendedName>
        <fullName evidence="3">DUF4283 domain-containing protein</fullName>
    </recommendedName>
</protein>
<evidence type="ECO:0000313" key="1">
    <source>
        <dbReference type="EMBL" id="KAK9107629.1"/>
    </source>
</evidence>
<dbReference type="EMBL" id="JBBNAF010000010">
    <property type="protein sequence ID" value="KAK9107629.1"/>
    <property type="molecule type" value="Genomic_DNA"/>
</dbReference>
<keyword evidence="2" id="KW-1185">Reference proteome</keyword>
<evidence type="ECO:0000313" key="2">
    <source>
        <dbReference type="Proteomes" id="UP001420932"/>
    </source>
</evidence>
<dbReference type="AlphaFoldDB" id="A0AAP0FA05"/>
<name>A0AAP0FA05_9MAGN</name>
<comment type="caution">
    <text evidence="1">The sequence shown here is derived from an EMBL/GenBank/DDBJ whole genome shotgun (WGS) entry which is preliminary data.</text>
</comment>
<organism evidence="1 2">
    <name type="scientific">Stephania yunnanensis</name>
    <dbReference type="NCBI Taxonomy" id="152371"/>
    <lineage>
        <taxon>Eukaryota</taxon>
        <taxon>Viridiplantae</taxon>
        <taxon>Streptophyta</taxon>
        <taxon>Embryophyta</taxon>
        <taxon>Tracheophyta</taxon>
        <taxon>Spermatophyta</taxon>
        <taxon>Magnoliopsida</taxon>
        <taxon>Ranunculales</taxon>
        <taxon>Menispermaceae</taxon>
        <taxon>Menispermoideae</taxon>
        <taxon>Cissampelideae</taxon>
        <taxon>Stephania</taxon>
    </lineage>
</organism>
<reference evidence="1 2" key="1">
    <citation type="submission" date="2024-01" db="EMBL/GenBank/DDBJ databases">
        <title>Genome assemblies of Stephania.</title>
        <authorList>
            <person name="Yang L."/>
        </authorList>
    </citation>
    <scope>NUCLEOTIDE SEQUENCE [LARGE SCALE GENOMIC DNA]</scope>
    <source>
        <strain evidence="1">YNDBR</strain>
        <tissue evidence="1">Leaf</tissue>
    </source>
</reference>
<dbReference type="Proteomes" id="UP001420932">
    <property type="component" value="Unassembled WGS sequence"/>
</dbReference>